<evidence type="ECO:0000256" key="1">
    <source>
        <dbReference type="ARBA" id="ARBA00004141"/>
    </source>
</evidence>
<dbReference type="FunFam" id="1.20.1280.290:FF:000009">
    <property type="entry name" value="PQ loop repeat family protein"/>
    <property type="match status" value="1"/>
</dbReference>
<feature type="transmembrane region" description="Helical" evidence="6">
    <location>
        <begin position="79"/>
        <end position="99"/>
    </location>
</feature>
<dbReference type="OMA" id="DMCIFIQ"/>
<proteinExistence type="predicted"/>
<dbReference type="OrthoDB" id="8048523at2759"/>
<accession>A0A0G4IYK8</accession>
<feature type="compositionally biased region" description="Polar residues" evidence="5">
    <location>
        <begin position="179"/>
        <end position="188"/>
    </location>
</feature>
<dbReference type="GO" id="GO:0015174">
    <property type="term" value="F:basic amino acid transmembrane transporter activity"/>
    <property type="evidence" value="ECO:0007669"/>
    <property type="project" value="UniProtKB-ARBA"/>
</dbReference>
<dbReference type="SMART" id="SM00679">
    <property type="entry name" value="CTNS"/>
    <property type="match status" value="2"/>
</dbReference>
<feature type="transmembrane region" description="Helical" evidence="6">
    <location>
        <begin position="285"/>
        <end position="306"/>
    </location>
</feature>
<name>A0A0G4IYK8_PLABS</name>
<comment type="subcellular location">
    <subcellularLocation>
        <location evidence="1">Membrane</location>
        <topology evidence="1">Multi-pass membrane protein</topology>
    </subcellularLocation>
</comment>
<reference evidence="8 10" key="2">
    <citation type="submission" date="2018-03" db="EMBL/GenBank/DDBJ databases">
        <authorList>
            <person name="Fogelqvist J."/>
        </authorList>
    </citation>
    <scope>NUCLEOTIDE SEQUENCE [LARGE SCALE GENOMIC DNA]</scope>
</reference>
<feature type="transmembrane region" description="Helical" evidence="6">
    <location>
        <begin position="196"/>
        <end position="215"/>
    </location>
</feature>
<dbReference type="PANTHER" id="PTHR16201:SF34">
    <property type="entry name" value="LYSOSOMAL AMINO ACID TRANSPORTER 1"/>
    <property type="match status" value="1"/>
</dbReference>
<dbReference type="AlphaFoldDB" id="A0A0G4IYK8"/>
<dbReference type="InterPro" id="IPR051415">
    <property type="entry name" value="LAAT-1"/>
</dbReference>
<keyword evidence="4 6" id="KW-0472">Membrane</keyword>
<evidence type="ECO:0000256" key="3">
    <source>
        <dbReference type="ARBA" id="ARBA00022989"/>
    </source>
</evidence>
<dbReference type="STRING" id="37360.A0A0G4IYK8"/>
<dbReference type="Pfam" id="PF04193">
    <property type="entry name" value="PQ-loop"/>
    <property type="match status" value="2"/>
</dbReference>
<dbReference type="EMBL" id="CDSF01000101">
    <property type="protein sequence ID" value="CEP00453.1"/>
    <property type="molecule type" value="Genomic_DNA"/>
</dbReference>
<keyword evidence="2 6" id="KW-0812">Transmembrane</keyword>
<dbReference type="EMBL" id="OVEO01000002">
    <property type="protein sequence ID" value="SPQ94044.1"/>
    <property type="molecule type" value="Genomic_DNA"/>
</dbReference>
<keyword evidence="3 6" id="KW-1133">Transmembrane helix</keyword>
<keyword evidence="8" id="KW-0496">Mitochondrion</keyword>
<evidence type="ECO:0000313" key="7">
    <source>
        <dbReference type="EMBL" id="CEP00453.1"/>
    </source>
</evidence>
<dbReference type="Proteomes" id="UP000290189">
    <property type="component" value="Unassembled WGS sequence"/>
</dbReference>
<gene>
    <name evidence="7" type="ORF">PBRA_001507</name>
    <name evidence="8" type="ORF">PLBR_LOCUS1259</name>
</gene>
<sequence>MMANGRIFGSAREQHFGAASAIVDHRRYRAGPQSHPPGMRRIACVCDPAEVDGFASDPWIRSVFHDCVYTPADYASFSLGWLSIVLFMVCTIPQIASNYRRKSVRGISRAFVVAWLLGDLFNVAGCILGHQLPTQTITGVYFCVMDAVLLGQIAFYSRRPHCRRQPSHVEPLLPESSGDDASTATPSGNTKRVQMLAAPLLLVALVGGTAGTYFVQQRQFVRQAPRQLLLLRGTGPACLYSDDLTSVEFIMGSIVSWASGLLYFLSRVPQVYHNIVTKTCTGLSVTMFAMTVTSNIAYGASILLRFPPINGFFFAVTLPFLIGSVGTLVFDVIIVYQLTKFERRPE</sequence>
<keyword evidence="9" id="KW-1185">Reference proteome</keyword>
<dbReference type="PANTHER" id="PTHR16201">
    <property type="entry name" value="SEVEN TRANSMEMBRANE PROTEIN 1-RELATED"/>
    <property type="match status" value="1"/>
</dbReference>
<dbReference type="Gene3D" id="1.20.1280.290">
    <property type="match status" value="2"/>
</dbReference>
<evidence type="ECO:0000256" key="2">
    <source>
        <dbReference type="ARBA" id="ARBA00022692"/>
    </source>
</evidence>
<evidence type="ECO:0000313" key="8">
    <source>
        <dbReference type="EMBL" id="SPQ94044.1"/>
    </source>
</evidence>
<dbReference type="InterPro" id="IPR006603">
    <property type="entry name" value="PQ-loop_rpt"/>
</dbReference>
<evidence type="ECO:0000313" key="9">
    <source>
        <dbReference type="Proteomes" id="UP000039324"/>
    </source>
</evidence>
<feature type="transmembrane region" description="Helical" evidence="6">
    <location>
        <begin position="312"/>
        <end position="336"/>
    </location>
</feature>
<evidence type="ECO:0000313" key="10">
    <source>
        <dbReference type="Proteomes" id="UP000290189"/>
    </source>
</evidence>
<evidence type="ECO:0000256" key="4">
    <source>
        <dbReference type="ARBA" id="ARBA00023136"/>
    </source>
</evidence>
<evidence type="ECO:0000256" key="6">
    <source>
        <dbReference type="SAM" id="Phobius"/>
    </source>
</evidence>
<evidence type="ECO:0000256" key="5">
    <source>
        <dbReference type="SAM" id="MobiDB-lite"/>
    </source>
</evidence>
<geneLocation type="mitochondrion" evidence="8"/>
<feature type="region of interest" description="Disordered" evidence="5">
    <location>
        <begin position="166"/>
        <end position="188"/>
    </location>
</feature>
<feature type="transmembrane region" description="Helical" evidence="6">
    <location>
        <begin position="249"/>
        <end position="265"/>
    </location>
</feature>
<dbReference type="Proteomes" id="UP000039324">
    <property type="component" value="Unassembled WGS sequence"/>
</dbReference>
<reference evidence="7 9" key="1">
    <citation type="submission" date="2015-02" db="EMBL/GenBank/DDBJ databases">
        <authorList>
            <person name="Chooi Y.-H."/>
        </authorList>
    </citation>
    <scope>NUCLEOTIDE SEQUENCE [LARGE SCALE GENOMIC DNA]</scope>
    <source>
        <strain evidence="7">E3</strain>
    </source>
</reference>
<feature type="transmembrane region" description="Helical" evidence="6">
    <location>
        <begin position="111"/>
        <end position="132"/>
    </location>
</feature>
<feature type="transmembrane region" description="Helical" evidence="6">
    <location>
        <begin position="138"/>
        <end position="156"/>
    </location>
</feature>
<protein>
    <submittedName>
        <fullName evidence="7">Uncharacterized protein</fullName>
    </submittedName>
</protein>
<dbReference type="GO" id="GO:0098852">
    <property type="term" value="C:lytic vacuole membrane"/>
    <property type="evidence" value="ECO:0007669"/>
    <property type="project" value="UniProtKB-ARBA"/>
</dbReference>
<organism evidence="7 9">
    <name type="scientific">Plasmodiophora brassicae</name>
    <name type="common">Clubroot disease agent</name>
    <dbReference type="NCBI Taxonomy" id="37360"/>
    <lineage>
        <taxon>Eukaryota</taxon>
        <taxon>Sar</taxon>
        <taxon>Rhizaria</taxon>
        <taxon>Endomyxa</taxon>
        <taxon>Phytomyxea</taxon>
        <taxon>Plasmodiophorida</taxon>
        <taxon>Plasmodiophoridae</taxon>
        <taxon>Plasmodiophora</taxon>
    </lineage>
</organism>